<name>A0A9P9FU32_9HYPO</name>
<evidence type="ECO:0000313" key="3">
    <source>
        <dbReference type="Proteomes" id="UP000738349"/>
    </source>
</evidence>
<reference evidence="2" key="1">
    <citation type="journal article" date="2021" name="Nat. Commun.">
        <title>Genetic determinants of endophytism in the Arabidopsis root mycobiome.</title>
        <authorList>
            <person name="Mesny F."/>
            <person name="Miyauchi S."/>
            <person name="Thiergart T."/>
            <person name="Pickel B."/>
            <person name="Atanasova L."/>
            <person name="Karlsson M."/>
            <person name="Huettel B."/>
            <person name="Barry K.W."/>
            <person name="Haridas S."/>
            <person name="Chen C."/>
            <person name="Bauer D."/>
            <person name="Andreopoulos W."/>
            <person name="Pangilinan J."/>
            <person name="LaButti K."/>
            <person name="Riley R."/>
            <person name="Lipzen A."/>
            <person name="Clum A."/>
            <person name="Drula E."/>
            <person name="Henrissat B."/>
            <person name="Kohler A."/>
            <person name="Grigoriev I.V."/>
            <person name="Martin F.M."/>
            <person name="Hacquard S."/>
        </authorList>
    </citation>
    <scope>NUCLEOTIDE SEQUENCE</scope>
    <source>
        <strain evidence="2">MPI-CAGE-AT-0147</strain>
    </source>
</reference>
<evidence type="ECO:0000313" key="2">
    <source>
        <dbReference type="EMBL" id="KAH7175401.1"/>
    </source>
</evidence>
<comment type="caution">
    <text evidence="2">The sequence shown here is derived from an EMBL/GenBank/DDBJ whole genome shotgun (WGS) entry which is preliminary data.</text>
</comment>
<organism evidence="2 3">
    <name type="scientific">Dactylonectria macrodidyma</name>
    <dbReference type="NCBI Taxonomy" id="307937"/>
    <lineage>
        <taxon>Eukaryota</taxon>
        <taxon>Fungi</taxon>
        <taxon>Dikarya</taxon>
        <taxon>Ascomycota</taxon>
        <taxon>Pezizomycotina</taxon>
        <taxon>Sordariomycetes</taxon>
        <taxon>Hypocreomycetidae</taxon>
        <taxon>Hypocreales</taxon>
        <taxon>Nectriaceae</taxon>
        <taxon>Dactylonectria</taxon>
    </lineage>
</organism>
<accession>A0A9P9FU32</accession>
<feature type="compositionally biased region" description="Pro residues" evidence="1">
    <location>
        <begin position="147"/>
        <end position="157"/>
    </location>
</feature>
<proteinExistence type="predicted"/>
<dbReference type="AlphaFoldDB" id="A0A9P9FU32"/>
<feature type="compositionally biased region" description="Low complexity" evidence="1">
    <location>
        <begin position="132"/>
        <end position="143"/>
    </location>
</feature>
<feature type="compositionally biased region" description="Polar residues" evidence="1">
    <location>
        <begin position="72"/>
        <end position="86"/>
    </location>
</feature>
<keyword evidence="3" id="KW-1185">Reference proteome</keyword>
<gene>
    <name evidence="2" type="ORF">EDB81DRAFT_874255</name>
</gene>
<feature type="compositionally biased region" description="Low complexity" evidence="1">
    <location>
        <begin position="23"/>
        <end position="42"/>
    </location>
</feature>
<evidence type="ECO:0000256" key="1">
    <source>
        <dbReference type="SAM" id="MobiDB-lite"/>
    </source>
</evidence>
<feature type="compositionally biased region" description="Pro residues" evidence="1">
    <location>
        <begin position="175"/>
        <end position="188"/>
    </location>
</feature>
<protein>
    <submittedName>
        <fullName evidence="2">Uncharacterized protein</fullName>
    </submittedName>
</protein>
<feature type="compositionally biased region" description="Polar residues" evidence="1">
    <location>
        <begin position="248"/>
        <end position="258"/>
    </location>
</feature>
<feature type="region of interest" description="Disordered" evidence="1">
    <location>
        <begin position="543"/>
        <end position="563"/>
    </location>
</feature>
<feature type="compositionally biased region" description="Basic and acidic residues" evidence="1">
    <location>
        <begin position="61"/>
        <end position="70"/>
    </location>
</feature>
<dbReference type="EMBL" id="JAGMUV010000001">
    <property type="protein sequence ID" value="KAH7175401.1"/>
    <property type="molecule type" value="Genomic_DNA"/>
</dbReference>
<dbReference type="Proteomes" id="UP000738349">
    <property type="component" value="Unassembled WGS sequence"/>
</dbReference>
<feature type="region of interest" description="Disordered" evidence="1">
    <location>
        <begin position="1"/>
        <end position="294"/>
    </location>
</feature>
<dbReference type="OrthoDB" id="4160836at2759"/>
<sequence length="665" mass="72986">MEESAPKRRRTSPRTSLDIAGESSAPAPAASSTSPDANAATTARRKRPSYASPTKASLAHHNPEILERRRSASPQKSPNARRSLPQSLGDDTVEQSPSELLAMRLAKSVLESDVGRTDEAEPTPGTGKSVRRVAGGMAAAARRTPSRPNPRPLPPPGSDDDEEANPFLGRVLRRSPPPGAPNLPSEPIPEPERDPESEVPEPELPPSVPDVISSTPPRGIHSSPLRWREKSKPKSSPLKQLPARTTEKPSVSKKSITQPMFGRQRSREPAPLEEPTTNPRKTRALDPNATKKKERDAILKEVEELEKDLKAARAENERIRAMQNSGRVLAPSDSDKIIDLVQRYHVTDDSRSQLTSSQQLVKMALNPIGLLPFGKLPPSQPRASAGMERDTDLDIRSHRPVKMTAEEELPYLELFCPFSLTSTISVLPQVPDQPLRQEYAITLRSRDSPGMFTARINMIVNTLDLTILNLKVAALEPAAKAELGPFIDKICAGACNRTMQRNVGILSWAMGEWIRVAMERAAFWCQLERSLGTKDAMLEAAGKMRARKSRRRNGDEDDEDTLSDTPFARADLIRCLGQSCFEVSIPDDRGLESALRLEWKIGFDWTGEAQIQLGVMVGVPGKWHQLDERGSLGNIPKLFAELVEGGEKPETATRTIVALIAGDVA</sequence>